<feature type="transmembrane region" description="Helical" evidence="1">
    <location>
        <begin position="523"/>
        <end position="543"/>
    </location>
</feature>
<evidence type="ECO:0000259" key="4">
    <source>
        <dbReference type="Pfam" id="PF18998"/>
    </source>
</evidence>
<evidence type="ECO:0000259" key="2">
    <source>
        <dbReference type="Pfam" id="PF07675"/>
    </source>
</evidence>
<evidence type="ECO:0000313" key="5">
    <source>
        <dbReference type="EMBL" id="MDD2180385.1"/>
    </source>
</evidence>
<protein>
    <submittedName>
        <fullName evidence="5">IPTL-CTERM sorting domain-containing protein</fullName>
    </submittedName>
</protein>
<accession>A0ABT5S412</accession>
<feature type="domain" description="Bacterial repeat" evidence="4">
    <location>
        <begin position="319"/>
        <end position="382"/>
    </location>
</feature>
<feature type="domain" description="Cleaved adhesin" evidence="2">
    <location>
        <begin position="65"/>
        <end position="180"/>
    </location>
</feature>
<dbReference type="NCBIfam" id="TIGR04174">
    <property type="entry name" value="IPTL_CTERM"/>
    <property type="match status" value="1"/>
</dbReference>
<dbReference type="Gene3D" id="2.60.120.200">
    <property type="match status" value="1"/>
</dbReference>
<feature type="domain" description="IPTL-CTERM protein sorting" evidence="3">
    <location>
        <begin position="518"/>
        <end position="545"/>
    </location>
</feature>
<evidence type="ECO:0000256" key="1">
    <source>
        <dbReference type="SAM" id="Phobius"/>
    </source>
</evidence>
<keyword evidence="1" id="KW-0812">Transmembrane</keyword>
<evidence type="ECO:0000313" key="6">
    <source>
        <dbReference type="Proteomes" id="UP001148932"/>
    </source>
</evidence>
<dbReference type="RefSeq" id="WP_274114376.1">
    <property type="nucleotide sequence ID" value="NZ_JAPCKI010000022.1"/>
</dbReference>
<feature type="domain" description="Bacterial repeat" evidence="4">
    <location>
        <begin position="246"/>
        <end position="312"/>
    </location>
</feature>
<keyword evidence="1" id="KW-0472">Membrane</keyword>
<dbReference type="InterPro" id="IPR053784">
    <property type="entry name" value="Choice_anch_U_dom"/>
</dbReference>
<dbReference type="NCBIfam" id="NF038128">
    <property type="entry name" value="choice_anch_J"/>
    <property type="match status" value="1"/>
</dbReference>
<gene>
    <name evidence="5" type="ORF">OIN59_23365</name>
</gene>
<dbReference type="Pfam" id="PF18203">
    <property type="entry name" value="IPTL-CTERM"/>
    <property type="match status" value="1"/>
</dbReference>
<proteinExistence type="predicted"/>
<dbReference type="InterPro" id="IPR026442">
    <property type="entry name" value="IPTL_CTERM"/>
</dbReference>
<dbReference type="Proteomes" id="UP001148932">
    <property type="component" value="Unassembled WGS sequence"/>
</dbReference>
<name>A0ABT5S412_9BURK</name>
<dbReference type="InterPro" id="IPR011628">
    <property type="entry name" value="Cleaved_adhesin"/>
</dbReference>
<reference evidence="5" key="1">
    <citation type="submission" date="2022-10" db="EMBL/GenBank/DDBJ databases">
        <title>Description of microaerobic benzene degrading bacteria.</title>
        <authorList>
            <person name="Bedics A."/>
            <person name="Tancsics A."/>
            <person name="Banerjee S."/>
        </authorList>
    </citation>
    <scope>NUCLEOTIDE SEQUENCE</scope>
    <source>
        <strain evidence="5">D2M1</strain>
    </source>
</reference>
<dbReference type="InterPro" id="IPR044060">
    <property type="entry name" value="Bacterial_rp_domain"/>
</dbReference>
<organism evidence="5 6">
    <name type="scientific">Acidovorax benzenivorans</name>
    <dbReference type="NCBI Taxonomy" id="2987520"/>
    <lineage>
        <taxon>Bacteria</taxon>
        <taxon>Pseudomonadati</taxon>
        <taxon>Pseudomonadota</taxon>
        <taxon>Betaproteobacteria</taxon>
        <taxon>Burkholderiales</taxon>
        <taxon>Comamonadaceae</taxon>
        <taxon>Acidovorax</taxon>
    </lineage>
</organism>
<sequence>MLTTLLGFAAQSQAQTILYQENFGTACSSSPAAVPAPLITHNVDGRTPAANVSYVNNAWIVRDDFARDAGNCAAFSTSWYTSPGNADDWLVLPPVTAAAGTRLSWRAVAYDPDFRDGYEVRLSTGGSNPSDFTTVLLTVGQEATAWTPHELSLAAYAGQTVRIAFRNNSNDKFLLLLDDLLIQDLPVGACGAAQGGLFSSAPAAGLCSAGTASVVTTNLATYSWTCGGSGVISTANCSADKGYDVVLTASPPGGGSAACTNNPVIHGGNTTCTPTASTGYSFTNWSGDCTGASCVLGNVTSSRSAQANFALNAYGIGTQVLPPGAGTVSCTNNPVNHGDSTLCTYTTNPGYTFMNWSGDCSGATCNIAAVTSPKSVAANFSSQSQTISTPRGNVVLAVGGTWGITSTNQTPAATPLPSDSSYPYGQMGFRAAGPAGGSLTVTLTFPSPIPAGSKLLKYTGSAWVEWPTTSAGPNALSFTVSDAQNLGSTGAATGDLNATPGIIDDPVALAAPLGAGAAAIPALSQWALIGLSSLVGVFGFAWMRRREA</sequence>
<dbReference type="Pfam" id="PF07675">
    <property type="entry name" value="Cleaved_Adhesin"/>
    <property type="match status" value="1"/>
</dbReference>
<keyword evidence="6" id="KW-1185">Reference proteome</keyword>
<keyword evidence="1" id="KW-1133">Transmembrane helix</keyword>
<dbReference type="NCBIfam" id="NF041766">
    <property type="entry name" value="choice_anch_U"/>
    <property type="match status" value="1"/>
</dbReference>
<dbReference type="Pfam" id="PF18998">
    <property type="entry name" value="Flg_new_2"/>
    <property type="match status" value="2"/>
</dbReference>
<evidence type="ECO:0000259" key="3">
    <source>
        <dbReference type="Pfam" id="PF18203"/>
    </source>
</evidence>
<comment type="caution">
    <text evidence="5">The sequence shown here is derived from an EMBL/GenBank/DDBJ whole genome shotgun (WGS) entry which is preliminary data.</text>
</comment>
<dbReference type="EMBL" id="JAPCKI010000022">
    <property type="protein sequence ID" value="MDD2180385.1"/>
    <property type="molecule type" value="Genomic_DNA"/>
</dbReference>